<feature type="region of interest" description="Disordered" evidence="1">
    <location>
        <begin position="2037"/>
        <end position="2056"/>
    </location>
</feature>
<feature type="compositionally biased region" description="Polar residues" evidence="1">
    <location>
        <begin position="2039"/>
        <end position="2050"/>
    </location>
</feature>
<evidence type="ECO:0000256" key="1">
    <source>
        <dbReference type="SAM" id="MobiDB-lite"/>
    </source>
</evidence>
<feature type="region of interest" description="Disordered" evidence="1">
    <location>
        <begin position="1084"/>
        <end position="1109"/>
    </location>
</feature>
<dbReference type="WBParaSite" id="MCOS_0000177301-mRNA-1">
    <property type="protein sequence ID" value="MCOS_0000177301-mRNA-1"/>
    <property type="gene ID" value="MCOS_0000177301"/>
</dbReference>
<gene>
    <name evidence="2" type="ORF">MCOS_LOCUS1774</name>
</gene>
<feature type="compositionally biased region" description="Polar residues" evidence="1">
    <location>
        <begin position="1094"/>
        <end position="1103"/>
    </location>
</feature>
<reference evidence="2 3" key="2">
    <citation type="submission" date="2018-10" db="EMBL/GenBank/DDBJ databases">
        <authorList>
            <consortium name="Pathogen Informatics"/>
        </authorList>
    </citation>
    <scope>NUCLEOTIDE SEQUENCE [LARGE SCALE GENOMIC DNA]</scope>
</reference>
<name>A0A0R3U512_MESCO</name>
<feature type="compositionally biased region" description="Polar residues" evidence="1">
    <location>
        <begin position="2945"/>
        <end position="2955"/>
    </location>
</feature>
<evidence type="ECO:0000313" key="3">
    <source>
        <dbReference type="Proteomes" id="UP000267029"/>
    </source>
</evidence>
<dbReference type="EMBL" id="UXSR01000245">
    <property type="protein sequence ID" value="VDD75771.1"/>
    <property type="molecule type" value="Genomic_DNA"/>
</dbReference>
<protein>
    <submittedName>
        <fullName evidence="4">PDZ domain-containing protein</fullName>
    </submittedName>
</protein>
<feature type="compositionally biased region" description="Basic and acidic residues" evidence="1">
    <location>
        <begin position="2929"/>
        <end position="2944"/>
    </location>
</feature>
<reference evidence="4" key="1">
    <citation type="submission" date="2017-02" db="UniProtKB">
        <authorList>
            <consortium name="WormBaseParasite"/>
        </authorList>
    </citation>
    <scope>IDENTIFICATION</scope>
</reference>
<evidence type="ECO:0000313" key="2">
    <source>
        <dbReference type="EMBL" id="VDD75771.1"/>
    </source>
</evidence>
<feature type="region of interest" description="Disordered" evidence="1">
    <location>
        <begin position="2929"/>
        <end position="2955"/>
    </location>
</feature>
<keyword evidence="3" id="KW-1185">Reference proteome</keyword>
<accession>A0A0R3U512</accession>
<feature type="region of interest" description="Disordered" evidence="1">
    <location>
        <begin position="61"/>
        <end position="87"/>
    </location>
</feature>
<evidence type="ECO:0000313" key="4">
    <source>
        <dbReference type="WBParaSite" id="MCOS_0000177301-mRNA-1"/>
    </source>
</evidence>
<organism evidence="4">
    <name type="scientific">Mesocestoides corti</name>
    <name type="common">Flatworm</name>
    <dbReference type="NCBI Taxonomy" id="53468"/>
    <lineage>
        <taxon>Eukaryota</taxon>
        <taxon>Metazoa</taxon>
        <taxon>Spiralia</taxon>
        <taxon>Lophotrochozoa</taxon>
        <taxon>Platyhelminthes</taxon>
        <taxon>Cestoda</taxon>
        <taxon>Eucestoda</taxon>
        <taxon>Cyclophyllidea</taxon>
        <taxon>Mesocestoididae</taxon>
        <taxon>Mesocestoides</taxon>
    </lineage>
</organism>
<dbReference type="Proteomes" id="UP000267029">
    <property type="component" value="Unassembled WGS sequence"/>
</dbReference>
<sequence length="3189" mass="348331">MQKEKEDQLKHLADRVLSFRHKRKAIDRTISEYTSEPVDDLLKYFPSTPLTKPFVIENDYRGVGDRDESDAYEPSGKSRLQPVSIENPPDDYGNVARQMVAPHSRPKVKGVTFSGGVVDDRGGGTTWAGTATNLKRSASTNDLQTQIRKITVSASTQYESIDHDREWANGLEDATSKRRPITSMHDNRLVLADAEISYKKDRYQKTSDVQAQIRGITKNSGVQVGVRVVPKAIDLTQVEIGNLGLEVQDNREAAGLGLRVGQVLCPVTIGTAMDLYEGPGIQVLGINDVDSLNLELRNSIAHATTDVHKRLKVRDVQAQIFTKSDSTLHSEFWDNLVQKQPVSETQLNEAQFHQKTASVQAVAAMEVVNISSNEPKKNVAEGSVASFCLLPENQPKEVGHFNCEPTTSAVMSQISCLLHSRGIHSDLQTYLSDYKQRHGIATETSDLCTQINIISKDSNVNTDEMGNRSSEPQRQVSSNVADGIIQPVKAEGTASFKTEAWASTTVDNRAAQEYPDSQDAQTLIRNVVNNAETQVSSKLIPTEVTVSKIKTTNMEISFINQLQEANIAFPVDSLVCPADMKFRSELYEGSELAMADYNDLGNILVTHSDSVARGSFKLEPTSQKSEDVQTQIISDLKTPAAVVLRTGEVDRTKRELLVGEATTGSKYVPRLKLVVTDVTATPQQQVNPQCDLQTQISSMSGPKGTDDSIISETELVEGGSSVARKNLTTESGYSTQKDTNVEISENRVSVKDASEQTFPIVSETICAKCGQKYCDLQNQLNANTKNEPNHRSVSQTREGSVIADVSAQVVEEAFATTPRPKPQVGAVDASMQVAVELVPIEIKMSHCDIEDMQLEFEEVDNQVSSSEVYKMRMKSVTCPARLKVKTRLTEGSGVHVVGIQDTRQIGFSVSSTPTRFVEGNVACVGGAVDDEFQSLVAFEHPIKTGTVAARSRNSSRSTQRSLIRLIPCEIDSKATRNTHTDSQSFKITATAFTQVGTQLIPQAIGISPVSLENMEVSVASKETGVQEQSLSASAILYPAEIELVSKLTDDRSGFEIVSLAQVEALQLNTSEEETHLRYRHASLTNVNGPHPSADLQTQVGPTDTTKDKPHVLPASIVMKTKQFDGSSRAPELVTQSFVGSLLSDARGCKALTLRAVAATRMGRSDNGVALVNQAAYLTKEQSTQAVSSETPKIGQEVYLPLQKPAASALRKSEGVQVGMKMVAKSLEVSQIPVGNLQLESTTGLSEQNVSYTFDSLRCPAKITLQTELCEESGIQVCSLDQAKEIDVGLVNESTHSPISPRISSKEHSTRQRSLKAGWWSSIISGRTPPVESKSMQNAVVKLPSQGIQVSSKELLSKECNLILEAEASLIPSSLVSSTETRVPTSSSAKQQFKLVMTNTNNQATNKKTTMQTLEGPSARDCEIQVGIKLIPNSVEVKSIKMENMEVEMADTKSVNVLKADVSAILCSSGIKYDEVLVESPGIQLVDINDTDEVEINYNKATYNAQVISNAKRQINEEIVSSVGSKSREGKVWNTVPQMSQSTYSDGTREVKTNETTTQFETRLRVRHEEYTTEQSLRSGMWSDRNRASMVDGVAQVGLNLVPRIVEVNSIAVENLDAVRESRDQGTCDQVGVSAMLCTTATEYDEVLTESRGVNVVPINKAQEMQITHGGNAYYTTVETQKRVPTLGYYSGHRNQVPDVESRETRLRVHHAEYSAEGDHQIRATHYDNGRSVERVDGGTQVGAVFVPTELTMQRMSLDTQQIPGLSRSVSEKSVLCPVGMNISTVLTDGSGVQIADVKNTSEISVQMHQDKYAADITTDSATNQARISLKEKSISMTRQPLSAHISLVDPTARRSDTSYTSQVERSGRTFGSATTRLNSRSVQVGTLLVPTTITMEKVNVENLEIEVPLSPGRHAGVNVSAVLASSATEMTAVLTNASGIQVVPMKNAGEIGIQMGGKTYVGSVDASPSDRAAGTSHTSGVLKDGNVELKRDMQHIVLPLRMESGTSQASAYAEGLLRQSTDLSRLHDVLRSREATPSLRVTTSTSSNLHSRPGLLRMSGDLITPVTESMVESSLPPAKEMRDSEVQVGLKLVPQTLDVEHVRMENMNLVYKPTSGYEQESNAGRLIIASGLHYDPVLSDTVGVQVEPIQSADVVRIRDGSNVFHATVVSDRNLTHCKETSIGQSNRYLTSVSGTPHTSMEGETTLHICHIESACDGKPLLINATTNRDIPNRSAVFSSAAENWINSSCQYCGRRKVETKIKDSTDLFTGSSSASLKIPCLQSDASVQVGIQIMPKSIKLDSVAVENLLLEVKDEEMAANLEFPVGAIFYPSEIEAEAALNECGGIEMQEVDTIREVVIEHGGERKVADVYFSPPKKLVGSFESINSERQELAQVSRKQQQTTVNRKTLSLKTATIILPKSQPETSDSIFKTGPMTIRSSSQKPRILLSGRRKQVMRVRTEVSTEPTGAAESRIFTCPCGRLYSSTDGKNRPLNVSCNACGASGVVVVEGAESISQEAVEPMYTLIQRPKLEETKSADWYNVACEAKIQPEMFSKRLTAKIFASSAEIGTQFYGSVQNADDVPNETIVLLESKTDSPYRQITSETTYHPLTQGTTINRVKSTGNLTVQQTNMVHMSTQCTITHRDSLAAVSAIKINAAAGFHQSRSPYTDDMTSITLEGASKDETFGKTQRRTHSADSQAQKKTARICAKCQNKVNNTETNASESVTQTLTIQRGSTENVAGISESTSASRTSALRRNFFSGSTHTRSSEFIDTIGSHTDADRCAMCRAELTSGDLTTSILSSTSSLAGFEPMTNVETKEIAEAFTQVNRTTADVGSFVKGRHHLSLYQSLKENRIIQAVIRDYEVEKGRASGQLSVEAKELADIMAPTSRQTALTSSQPPAYNELRHNMLARKVVESYEASRRIQRRDDFVQTDESHLSERNPTDYTRSLSTGSQAQNAAKQIIEVVSTFARRESQVSAKKSLYVTLRANPIIHQVIRDYEKDKCEQKYPLISPSEAEEIAEVVANAHLLAQTDQRSVTDKSLYANLENTQLIRKVIAHHKSERQETLKEALVQTEIPLTASIKTPIQSLDGQVAILEAEQFVSATTSSHGGSSVARRVKKRRPINAPLSSSISSDSSGDEVVEVSSRPRWSPLHTSESTKYDVACSALITPEVWDKRIQADTMTDKR</sequence>
<feature type="region of interest" description="Disordered" evidence="1">
    <location>
        <begin position="3108"/>
        <end position="3160"/>
    </location>
</feature>
<feature type="region of interest" description="Disordered" evidence="1">
    <location>
        <begin position="2682"/>
        <end position="2702"/>
    </location>
</feature>
<dbReference type="OrthoDB" id="6236393at2759"/>
<proteinExistence type="predicted"/>